<dbReference type="InterPro" id="IPR006179">
    <property type="entry name" value="5_nucleotidase/apyrase"/>
</dbReference>
<keyword evidence="2" id="KW-0378">Hydrolase</keyword>
<evidence type="ECO:0000313" key="6">
    <source>
        <dbReference type="Proteomes" id="UP000077552"/>
    </source>
</evidence>
<dbReference type="Gene3D" id="3.60.21.10">
    <property type="match status" value="1"/>
</dbReference>
<dbReference type="GO" id="GO:0008768">
    <property type="term" value="F:UDP-sugar diphosphatase activity"/>
    <property type="evidence" value="ECO:0007669"/>
    <property type="project" value="TreeGrafter"/>
</dbReference>
<dbReference type="SUPFAM" id="SSF55816">
    <property type="entry name" value="5'-nucleotidase (syn. UDP-sugar hydrolase), C-terminal domain"/>
    <property type="match status" value="1"/>
</dbReference>
<evidence type="ECO:0000259" key="3">
    <source>
        <dbReference type="Pfam" id="PF00149"/>
    </source>
</evidence>
<dbReference type="InterPro" id="IPR029052">
    <property type="entry name" value="Metallo-depent_PP-like"/>
</dbReference>
<gene>
    <name evidence="5" type="ORF">A7A78_06340</name>
</gene>
<accession>A0A1A9LC92</accession>
<comment type="caution">
    <text evidence="5">The sequence shown here is derived from an EMBL/GenBank/DDBJ whole genome shotgun (WGS) entry which is preliminary data.</text>
</comment>
<evidence type="ECO:0000256" key="1">
    <source>
        <dbReference type="ARBA" id="ARBA00022729"/>
    </source>
</evidence>
<dbReference type="GO" id="GO:0030288">
    <property type="term" value="C:outer membrane-bounded periplasmic space"/>
    <property type="evidence" value="ECO:0007669"/>
    <property type="project" value="TreeGrafter"/>
</dbReference>
<dbReference type="PANTHER" id="PTHR11575">
    <property type="entry name" value="5'-NUCLEOTIDASE-RELATED"/>
    <property type="match status" value="1"/>
</dbReference>
<dbReference type="GO" id="GO:0008253">
    <property type="term" value="F:5'-nucleotidase activity"/>
    <property type="evidence" value="ECO:0007669"/>
    <property type="project" value="TreeGrafter"/>
</dbReference>
<name>A0A1A9LC92_9FLAO</name>
<organism evidence="5 6">
    <name type="scientific">Aequorivita soesokkakensis</name>
    <dbReference type="NCBI Taxonomy" id="1385699"/>
    <lineage>
        <taxon>Bacteria</taxon>
        <taxon>Pseudomonadati</taxon>
        <taxon>Bacteroidota</taxon>
        <taxon>Flavobacteriia</taxon>
        <taxon>Flavobacteriales</taxon>
        <taxon>Flavobacteriaceae</taxon>
        <taxon>Aequorivita</taxon>
    </lineage>
</organism>
<evidence type="ECO:0000256" key="2">
    <source>
        <dbReference type="RuleBase" id="RU362119"/>
    </source>
</evidence>
<dbReference type="InterPro" id="IPR008334">
    <property type="entry name" value="5'-Nucleotdase_C"/>
</dbReference>
<dbReference type="PRINTS" id="PR01607">
    <property type="entry name" value="APYRASEFAMLY"/>
</dbReference>
<keyword evidence="6" id="KW-1185">Reference proteome</keyword>
<dbReference type="Pfam" id="PF00149">
    <property type="entry name" value="Metallophos"/>
    <property type="match status" value="1"/>
</dbReference>
<dbReference type="Proteomes" id="UP000077552">
    <property type="component" value="Unassembled WGS sequence"/>
</dbReference>
<dbReference type="AlphaFoldDB" id="A0A1A9LC92"/>
<reference evidence="5 6" key="1">
    <citation type="submission" date="2016-05" db="EMBL/GenBank/DDBJ databases">
        <title>Genome sequencing of Vitellibacter soesokkakensis RSSK-12.</title>
        <authorList>
            <person name="Thevarajoo S."/>
            <person name="Selvaratnam C."/>
            <person name="Goh K.M."/>
            <person name="Chan K.-G."/>
            <person name="Chong C.S."/>
        </authorList>
    </citation>
    <scope>NUCLEOTIDE SEQUENCE [LARGE SCALE GENOMIC DNA]</scope>
    <source>
        <strain evidence="5 6">RSSK-12</strain>
    </source>
</reference>
<dbReference type="InterPro" id="IPR004843">
    <property type="entry name" value="Calcineurin-like_PHP"/>
</dbReference>
<proteinExistence type="inferred from homology"/>
<dbReference type="GO" id="GO:0000166">
    <property type="term" value="F:nucleotide binding"/>
    <property type="evidence" value="ECO:0007669"/>
    <property type="project" value="UniProtKB-KW"/>
</dbReference>
<sequence>MLEPNTEGVIKGNGLVTLKFVQVNDVYEIAPLNGGEYGGMARVAHIRDSIKKQFPNTYLFMAGDFLNPSLLGTLKVDGERLNGKQMVDVMNAMDFDLVTFGNHELDLSEEDLQKRLDESTFKWTSANVRHVTEDGIEPFSTKLEFTKVPISDFATFKAIDPNGNEMKFGVVSVTLPSNPKEYVYYGDIYKEAFRAYKLATEKTDLVFGLTHVSIEEDRELARLMQSIPLIMGGHEHNAMLVNVGKTTIAKADANAKSVYVHTILFNPKTKYYNLHSQLVFVDEKTPSNAKVERIVSKWNDMLDEKLKEVVDNPNEVIYNPSIPLDGTDSASRSIQTNLGEIITKSMAFSYQNKVDAAIVNGGSIRVDDMLSGPITPKDVFRVLPFGGSVLKVDLKGNLLKEILDYGQEKKGTGAYLQRDNISEASNGDWLIQGKPISEKKTYTIAISDFLLKGLDIPFLTPENKDIVEIYTPKETETAADIRKAIIFYLNSLKK</sequence>
<evidence type="ECO:0000313" key="5">
    <source>
        <dbReference type="EMBL" id="OAD90381.1"/>
    </source>
</evidence>
<feature type="domain" description="Calcineurin-like phosphoesterase" evidence="3">
    <location>
        <begin position="18"/>
        <end position="237"/>
    </location>
</feature>
<dbReference type="GO" id="GO:0009166">
    <property type="term" value="P:nucleotide catabolic process"/>
    <property type="evidence" value="ECO:0007669"/>
    <property type="project" value="InterPro"/>
</dbReference>
<keyword evidence="2" id="KW-0547">Nucleotide-binding</keyword>
<dbReference type="EMBL" id="LXIE01000048">
    <property type="protein sequence ID" value="OAD90381.1"/>
    <property type="molecule type" value="Genomic_DNA"/>
</dbReference>
<dbReference type="InterPro" id="IPR036907">
    <property type="entry name" value="5'-Nucleotdase_C_sf"/>
</dbReference>
<dbReference type="Pfam" id="PF02872">
    <property type="entry name" value="5_nucleotid_C"/>
    <property type="match status" value="1"/>
</dbReference>
<keyword evidence="1" id="KW-0732">Signal</keyword>
<dbReference type="SUPFAM" id="SSF56300">
    <property type="entry name" value="Metallo-dependent phosphatases"/>
    <property type="match status" value="1"/>
</dbReference>
<dbReference type="STRING" id="1385699.A7A78_06340"/>
<dbReference type="PANTHER" id="PTHR11575:SF24">
    <property type="entry name" value="5'-NUCLEOTIDASE"/>
    <property type="match status" value="1"/>
</dbReference>
<evidence type="ECO:0000259" key="4">
    <source>
        <dbReference type="Pfam" id="PF02872"/>
    </source>
</evidence>
<dbReference type="Gene3D" id="3.90.780.10">
    <property type="entry name" value="5'-Nucleotidase, C-terminal domain"/>
    <property type="match status" value="1"/>
</dbReference>
<comment type="similarity">
    <text evidence="2">Belongs to the 5'-nucleotidase family.</text>
</comment>
<protein>
    <submittedName>
        <fullName evidence="5">Bifunctional metallophosphatase/5'-nucleotidase</fullName>
    </submittedName>
</protein>
<feature type="domain" description="5'-Nucleotidase C-terminal" evidence="4">
    <location>
        <begin position="329"/>
        <end position="455"/>
    </location>
</feature>